<dbReference type="Proteomes" id="UP001649381">
    <property type="component" value="Unassembled WGS sequence"/>
</dbReference>
<dbReference type="EMBL" id="JAKIJS010000001">
    <property type="protein sequence ID" value="MCF6138157.1"/>
    <property type="molecule type" value="Genomic_DNA"/>
</dbReference>
<dbReference type="Pfam" id="PF01370">
    <property type="entry name" value="Epimerase"/>
    <property type="match status" value="1"/>
</dbReference>
<evidence type="ECO:0000256" key="1">
    <source>
        <dbReference type="ARBA" id="ARBA00023027"/>
    </source>
</evidence>
<feature type="domain" description="NAD-dependent epimerase/dehydratase" evidence="2">
    <location>
        <begin position="3"/>
        <end position="242"/>
    </location>
</feature>
<reference evidence="3 4" key="1">
    <citation type="submission" date="2022-01" db="EMBL/GenBank/DDBJ databases">
        <title>Alkalihalobacillus sp. EGI L200015, a novel bacterium isolated from a salt lake sediment.</title>
        <authorList>
            <person name="Gao L."/>
            <person name="Fang B.-Z."/>
            <person name="Li W.-J."/>
        </authorList>
    </citation>
    <scope>NUCLEOTIDE SEQUENCE [LARGE SCALE GENOMIC DNA]</scope>
    <source>
        <strain evidence="3 4">KCTC 12718</strain>
    </source>
</reference>
<dbReference type="SUPFAM" id="SSF51735">
    <property type="entry name" value="NAD(P)-binding Rossmann-fold domains"/>
    <property type="match status" value="1"/>
</dbReference>
<proteinExistence type="predicted"/>
<name>A0ABS9H2T8_9BACL</name>
<organism evidence="3 4">
    <name type="scientific">Pseudalkalibacillus berkeleyi</name>
    <dbReference type="NCBI Taxonomy" id="1069813"/>
    <lineage>
        <taxon>Bacteria</taxon>
        <taxon>Bacillati</taxon>
        <taxon>Bacillota</taxon>
        <taxon>Bacilli</taxon>
        <taxon>Bacillales</taxon>
        <taxon>Fictibacillaceae</taxon>
        <taxon>Pseudalkalibacillus</taxon>
    </lineage>
</organism>
<protein>
    <submittedName>
        <fullName evidence="3">GDP-mannose 4,6-dehydratase</fullName>
        <ecNumber evidence="3">4.2.1.47</ecNumber>
    </submittedName>
</protein>
<gene>
    <name evidence="3" type="ORF">L2716_10520</name>
</gene>
<dbReference type="Gene3D" id="3.40.50.720">
    <property type="entry name" value="NAD(P)-binding Rossmann-like Domain"/>
    <property type="match status" value="1"/>
</dbReference>
<dbReference type="GO" id="GO:0008446">
    <property type="term" value="F:GDP-mannose 4,6-dehydratase activity"/>
    <property type="evidence" value="ECO:0007669"/>
    <property type="project" value="UniProtKB-EC"/>
</dbReference>
<dbReference type="InterPro" id="IPR001509">
    <property type="entry name" value="Epimerase_deHydtase"/>
</dbReference>
<dbReference type="PANTHER" id="PTHR43574">
    <property type="entry name" value="EPIMERASE-RELATED"/>
    <property type="match status" value="1"/>
</dbReference>
<dbReference type="InterPro" id="IPR036291">
    <property type="entry name" value="NAD(P)-bd_dom_sf"/>
</dbReference>
<dbReference type="Gene3D" id="3.90.25.10">
    <property type="entry name" value="UDP-galactose 4-epimerase, domain 1"/>
    <property type="match status" value="1"/>
</dbReference>
<evidence type="ECO:0000313" key="4">
    <source>
        <dbReference type="Proteomes" id="UP001649381"/>
    </source>
</evidence>
<keyword evidence="4" id="KW-1185">Reference proteome</keyword>
<sequence length="313" mass="35366">MKIAVTGGAGFIGGHLCKRLISEMHDVTIIDNLDPYYSIKQKQLHMKDLERYGRFTFIQEDLRDEEKTAVLFQTHQFDSVIHLAALPGVTYSVEQPIPYVDYDIKATINVLKASGESGVNHVLFASSSSVYGNKEGAFSEEMRVGEVESPYAAAKAGAESFCHAFQRLYGFQVTILRLFTVYGPWGRPDMAIPKFTHRLLSGQPIEVYSLNSARDYTYVEDCVDGIHAAIHAKHAYETFNIGSGNPITMNELLRIFRSHFPKMNVIEKPWRTGDVNQTWSDITKARTILNYAPTMSIQEGIDRTVQWAKTWDI</sequence>
<accession>A0ABS9H2T8</accession>
<keyword evidence="3" id="KW-0456">Lyase</keyword>
<dbReference type="PRINTS" id="PR01713">
    <property type="entry name" value="NUCEPIMERASE"/>
</dbReference>
<dbReference type="EC" id="4.2.1.47" evidence="3"/>
<comment type="caution">
    <text evidence="3">The sequence shown here is derived from an EMBL/GenBank/DDBJ whole genome shotgun (WGS) entry which is preliminary data.</text>
</comment>
<evidence type="ECO:0000313" key="3">
    <source>
        <dbReference type="EMBL" id="MCF6138157.1"/>
    </source>
</evidence>
<evidence type="ECO:0000259" key="2">
    <source>
        <dbReference type="Pfam" id="PF01370"/>
    </source>
</evidence>
<keyword evidence="1" id="KW-0520">NAD</keyword>